<dbReference type="PANTHER" id="PTHR11449">
    <property type="entry name" value="RIBOSOMAL PROTEIN L30"/>
    <property type="match status" value="1"/>
</dbReference>
<reference evidence="4 5" key="1">
    <citation type="submission" date="2024-09" db="EMBL/GenBank/DDBJ databases">
        <authorList>
            <person name="Sun Q."/>
            <person name="Mori K."/>
        </authorList>
    </citation>
    <scope>NUCLEOTIDE SEQUENCE [LARGE SCALE GENOMIC DNA]</scope>
    <source>
        <strain evidence="4 5">JCM 12520</strain>
    </source>
</reference>
<comment type="caution">
    <text evidence="4">The sequence shown here is derived from an EMBL/GenBank/DDBJ whole genome shotgun (WGS) entry which is preliminary data.</text>
</comment>
<dbReference type="SUPFAM" id="SSF55315">
    <property type="entry name" value="L30e-like"/>
    <property type="match status" value="1"/>
</dbReference>
<dbReference type="InterPro" id="IPR029064">
    <property type="entry name" value="Ribosomal_eL30-like_sf"/>
</dbReference>
<dbReference type="EMBL" id="JBHMAG010000016">
    <property type="protein sequence ID" value="MFB9754716.1"/>
    <property type="molecule type" value="Genomic_DNA"/>
</dbReference>
<dbReference type="Pfam" id="PF01248">
    <property type="entry name" value="Ribosomal_L7Ae"/>
    <property type="match status" value="1"/>
</dbReference>
<feature type="domain" description="Ribosomal protein eL8/eL30/eS12/Gadd45" evidence="3">
    <location>
        <begin position="11"/>
        <end position="96"/>
    </location>
</feature>
<dbReference type="RefSeq" id="WP_344909440.1">
    <property type="nucleotide sequence ID" value="NZ_BAAAYO010000008.1"/>
</dbReference>
<organism evidence="4 5">
    <name type="scientific">Paenibacillus hodogayensis</name>
    <dbReference type="NCBI Taxonomy" id="279208"/>
    <lineage>
        <taxon>Bacteria</taxon>
        <taxon>Bacillati</taxon>
        <taxon>Bacillota</taxon>
        <taxon>Bacilli</taxon>
        <taxon>Bacillales</taxon>
        <taxon>Paenibacillaceae</taxon>
        <taxon>Paenibacillus</taxon>
    </lineage>
</organism>
<name>A0ABV5W3A3_9BACL</name>
<keyword evidence="1" id="KW-0689">Ribosomal protein</keyword>
<evidence type="ECO:0000313" key="4">
    <source>
        <dbReference type="EMBL" id="MFB9754716.1"/>
    </source>
</evidence>
<sequence>MNKPNHKALSFLGLAMRAGKLAIGDEGALKAVRSGQARLVVLAEDASDNTRKKFQDKCAHYNVDLVECFDRYELGAAIGKEARVLVAVVDAGFAQKIKSFLVKPSEVEPIEQSRQR</sequence>
<keyword evidence="2" id="KW-0687">Ribonucleoprotein</keyword>
<keyword evidence="5" id="KW-1185">Reference proteome</keyword>
<accession>A0ABV5W3A3</accession>
<evidence type="ECO:0000256" key="1">
    <source>
        <dbReference type="ARBA" id="ARBA00022980"/>
    </source>
</evidence>
<dbReference type="InterPro" id="IPR004038">
    <property type="entry name" value="Ribosomal_eL8/eL30/eS12/Gad45"/>
</dbReference>
<gene>
    <name evidence="4" type="ORF">ACFFNY_24360</name>
</gene>
<dbReference type="Proteomes" id="UP001589619">
    <property type="component" value="Unassembled WGS sequence"/>
</dbReference>
<dbReference type="Gene3D" id="3.30.1330.30">
    <property type="match status" value="1"/>
</dbReference>
<evidence type="ECO:0000256" key="2">
    <source>
        <dbReference type="ARBA" id="ARBA00023274"/>
    </source>
</evidence>
<protein>
    <submittedName>
        <fullName evidence="4">YlxQ family RNA-binding protein</fullName>
    </submittedName>
</protein>
<proteinExistence type="predicted"/>
<dbReference type="NCBIfam" id="NF005825">
    <property type="entry name" value="PRK07714.1"/>
    <property type="match status" value="1"/>
</dbReference>
<evidence type="ECO:0000313" key="5">
    <source>
        <dbReference type="Proteomes" id="UP001589619"/>
    </source>
</evidence>
<dbReference type="InterPro" id="IPR039109">
    <property type="entry name" value="Ribosomal_eL30-like"/>
</dbReference>
<evidence type="ECO:0000259" key="3">
    <source>
        <dbReference type="Pfam" id="PF01248"/>
    </source>
</evidence>